<dbReference type="VEuPathDB" id="FungiDB:H257_01827"/>
<dbReference type="GO" id="GO:0005506">
    <property type="term" value="F:iron ion binding"/>
    <property type="evidence" value="ECO:0007669"/>
    <property type="project" value="InterPro"/>
</dbReference>
<dbReference type="PANTHER" id="PTHR10869">
    <property type="entry name" value="PROLYL 4-HYDROXYLASE ALPHA SUBUNIT"/>
    <property type="match status" value="1"/>
</dbReference>
<dbReference type="Pfam" id="PF13640">
    <property type="entry name" value="2OG-FeII_Oxy_3"/>
    <property type="match status" value="1"/>
</dbReference>
<dbReference type="GeneID" id="20803823"/>
<proteinExistence type="predicted"/>
<keyword evidence="2" id="KW-0479">Metal-binding</keyword>
<keyword evidence="4" id="KW-0560">Oxidoreductase</keyword>
<dbReference type="InterPro" id="IPR006620">
    <property type="entry name" value="Pro_4_hyd_alph"/>
</dbReference>
<reference evidence="7" key="1">
    <citation type="submission" date="2013-12" db="EMBL/GenBank/DDBJ databases">
        <title>The Genome Sequence of Aphanomyces astaci APO3.</title>
        <authorList>
            <consortium name="The Broad Institute Genomics Platform"/>
            <person name="Russ C."/>
            <person name="Tyler B."/>
            <person name="van West P."/>
            <person name="Dieguez-Uribeondo J."/>
            <person name="Young S.K."/>
            <person name="Zeng Q."/>
            <person name="Gargeya S."/>
            <person name="Fitzgerald M."/>
            <person name="Abouelleil A."/>
            <person name="Alvarado L."/>
            <person name="Chapman S.B."/>
            <person name="Gainer-Dewar J."/>
            <person name="Goldberg J."/>
            <person name="Griggs A."/>
            <person name="Gujja S."/>
            <person name="Hansen M."/>
            <person name="Howarth C."/>
            <person name="Imamovic A."/>
            <person name="Ireland A."/>
            <person name="Larimer J."/>
            <person name="McCowan C."/>
            <person name="Murphy C."/>
            <person name="Pearson M."/>
            <person name="Poon T.W."/>
            <person name="Priest M."/>
            <person name="Roberts A."/>
            <person name="Saif S."/>
            <person name="Shea T."/>
            <person name="Sykes S."/>
            <person name="Wortman J."/>
            <person name="Nusbaum C."/>
            <person name="Birren B."/>
        </authorList>
    </citation>
    <scope>NUCLEOTIDE SEQUENCE [LARGE SCALE GENOMIC DNA]</scope>
    <source>
        <strain evidence="7">APO3</strain>
    </source>
</reference>
<name>W4H402_APHAT</name>
<dbReference type="STRING" id="112090.W4H402"/>
<evidence type="ECO:0000256" key="3">
    <source>
        <dbReference type="ARBA" id="ARBA00022964"/>
    </source>
</evidence>
<evidence type="ECO:0000259" key="6">
    <source>
        <dbReference type="SMART" id="SM00702"/>
    </source>
</evidence>
<comment type="cofactor">
    <cofactor evidence="1">
        <name>L-ascorbate</name>
        <dbReference type="ChEBI" id="CHEBI:38290"/>
    </cofactor>
</comment>
<evidence type="ECO:0000313" key="8">
    <source>
        <dbReference type="EMBL" id="RQM16033.1"/>
    </source>
</evidence>
<dbReference type="GO" id="GO:0031418">
    <property type="term" value="F:L-ascorbic acid binding"/>
    <property type="evidence" value="ECO:0007669"/>
    <property type="project" value="InterPro"/>
</dbReference>
<reference evidence="8 9" key="2">
    <citation type="submission" date="2018-07" db="EMBL/GenBank/DDBJ databases">
        <title>Annotation of Aphanomyces astaci genome assembly.</title>
        <authorList>
            <person name="Studholme D.J."/>
        </authorList>
    </citation>
    <scope>NUCLEOTIDE SEQUENCE [LARGE SCALE GENOMIC DNA]</scope>
    <source>
        <strain evidence="8">Pc</strain>
    </source>
</reference>
<evidence type="ECO:0000256" key="1">
    <source>
        <dbReference type="ARBA" id="ARBA00001961"/>
    </source>
</evidence>
<dbReference type="RefSeq" id="XP_009823529.1">
    <property type="nucleotide sequence ID" value="XM_009825227.1"/>
</dbReference>
<evidence type="ECO:0000256" key="5">
    <source>
        <dbReference type="ARBA" id="ARBA00023004"/>
    </source>
</evidence>
<evidence type="ECO:0000313" key="9">
    <source>
        <dbReference type="Proteomes" id="UP000284702"/>
    </source>
</evidence>
<dbReference type="Proteomes" id="UP000284702">
    <property type="component" value="Unassembled WGS sequence"/>
</dbReference>
<evidence type="ECO:0000256" key="4">
    <source>
        <dbReference type="ARBA" id="ARBA00023002"/>
    </source>
</evidence>
<feature type="domain" description="Prolyl 4-hydroxylase alpha subunit" evidence="6">
    <location>
        <begin position="32"/>
        <end position="210"/>
    </location>
</feature>
<dbReference type="AlphaFoldDB" id="W4H402"/>
<dbReference type="OrthoDB" id="69177at2759"/>
<evidence type="ECO:0000313" key="7">
    <source>
        <dbReference type="EMBL" id="ETV86730.1"/>
    </source>
</evidence>
<keyword evidence="5" id="KW-0408">Iron</keyword>
<keyword evidence="3" id="KW-0223">Dioxygenase</keyword>
<dbReference type="PANTHER" id="PTHR10869:SF241">
    <property type="entry name" value="FE2OG DIOXYGENASE DOMAIN-CONTAINING PROTEIN"/>
    <property type="match status" value="1"/>
</dbReference>
<sequence>MTMTYHSLASSLTRPPTTPITVQEIFSPERRILAFVLENVLSSGECNALIRHSEASGYEPALLNVGYGRQVLRPDVRNNDRCIIDDVATASIVWDRVRPHLPSTFQGKPVVGVNERLRFLRYYPGQQFKPHCGGSYRRPDGSEQSYITIQIYLNGGDDLEGGDTVIFDRDNTIKVHPVPGRVLIFQHYNVEHSGAPVINGVKYAIRSDIMCSLNK</sequence>
<dbReference type="EMBL" id="MZMZ02005394">
    <property type="protein sequence ID" value="RQM16033.1"/>
    <property type="molecule type" value="Genomic_DNA"/>
</dbReference>
<evidence type="ECO:0000256" key="2">
    <source>
        <dbReference type="ARBA" id="ARBA00022723"/>
    </source>
</evidence>
<dbReference type="GO" id="GO:0005783">
    <property type="term" value="C:endoplasmic reticulum"/>
    <property type="evidence" value="ECO:0007669"/>
    <property type="project" value="TreeGrafter"/>
</dbReference>
<gene>
    <name evidence="8" type="ORF">B5M09_006652</name>
    <name evidence="7" type="ORF">H257_01827</name>
</gene>
<protein>
    <recommendedName>
        <fullName evidence="6">Prolyl 4-hydroxylase alpha subunit domain-containing protein</fullName>
    </recommendedName>
</protein>
<dbReference type="SMART" id="SM00702">
    <property type="entry name" value="P4Hc"/>
    <property type="match status" value="1"/>
</dbReference>
<keyword evidence="9" id="KW-1185">Reference proteome</keyword>
<dbReference type="InterPro" id="IPR044862">
    <property type="entry name" value="Pro_4_hyd_alph_FE2OG_OXY"/>
</dbReference>
<dbReference type="GO" id="GO:0004656">
    <property type="term" value="F:procollagen-proline 4-dioxygenase activity"/>
    <property type="evidence" value="ECO:0007669"/>
    <property type="project" value="TreeGrafter"/>
</dbReference>
<organism evidence="7">
    <name type="scientific">Aphanomyces astaci</name>
    <name type="common">Crayfish plague agent</name>
    <dbReference type="NCBI Taxonomy" id="112090"/>
    <lineage>
        <taxon>Eukaryota</taxon>
        <taxon>Sar</taxon>
        <taxon>Stramenopiles</taxon>
        <taxon>Oomycota</taxon>
        <taxon>Saprolegniomycetes</taxon>
        <taxon>Saprolegniales</taxon>
        <taxon>Verrucalvaceae</taxon>
        <taxon>Aphanomyces</taxon>
    </lineage>
</organism>
<dbReference type="Gene3D" id="2.60.120.620">
    <property type="entry name" value="q2cbj1_9rhob like domain"/>
    <property type="match status" value="1"/>
</dbReference>
<dbReference type="EMBL" id="KI913116">
    <property type="protein sequence ID" value="ETV86730.1"/>
    <property type="molecule type" value="Genomic_DNA"/>
</dbReference>
<accession>W4H402</accession>
<dbReference type="InterPro" id="IPR045054">
    <property type="entry name" value="P4HA-like"/>
</dbReference>